<feature type="region of interest" description="Disordered" evidence="1">
    <location>
        <begin position="1"/>
        <end position="31"/>
    </location>
</feature>
<dbReference type="Proteomes" id="UP000092668">
    <property type="component" value="Unassembled WGS sequence"/>
</dbReference>
<evidence type="ECO:0000313" key="7">
    <source>
        <dbReference type="Proteomes" id="UP000192713"/>
    </source>
</evidence>
<evidence type="ECO:0000313" key="4">
    <source>
        <dbReference type="EMBL" id="OBY31581.1"/>
    </source>
</evidence>
<dbReference type="EMBL" id="JAACYR010000010">
    <property type="protein sequence ID" value="NDJ88386.1"/>
    <property type="molecule type" value="Genomic_DNA"/>
</dbReference>
<keyword evidence="2" id="KW-0472">Membrane</keyword>
<keyword evidence="6" id="KW-1185">Reference proteome</keyword>
<dbReference type="STRING" id="354243.BST28_15825"/>
<evidence type="ECO:0000256" key="2">
    <source>
        <dbReference type="SAM" id="Phobius"/>
    </source>
</evidence>
<evidence type="ECO:0000313" key="6">
    <source>
        <dbReference type="Proteomes" id="UP000092668"/>
    </source>
</evidence>
<reference evidence="3 8" key="3">
    <citation type="submission" date="2020-01" db="EMBL/GenBank/DDBJ databases">
        <authorList>
            <person name="Sanchez-Estrada R."/>
            <person name="Gonzalez-Y-Merchand J.A."/>
            <person name="Rivera-Gutierrez S."/>
        </authorList>
    </citation>
    <scope>NUCLEOTIDE SEQUENCE [LARGE SCALE GENOMIC DNA]</scope>
    <source>
        <strain evidence="3 8">CST 7247</strain>
    </source>
</reference>
<proteinExistence type="predicted"/>
<dbReference type="Proteomes" id="UP000466523">
    <property type="component" value="Unassembled WGS sequence"/>
</dbReference>
<dbReference type="Proteomes" id="UP000192713">
    <property type="component" value="Unassembled WGS sequence"/>
</dbReference>
<reference evidence="5 7" key="2">
    <citation type="submission" date="2017-02" db="EMBL/GenBank/DDBJ databases">
        <title>The new phylogeny of genus Mycobacterium.</title>
        <authorList>
            <person name="Tortoli E."/>
            <person name="Trovato A."/>
            <person name="Cirillo D.M."/>
        </authorList>
    </citation>
    <scope>NUCLEOTIDE SEQUENCE [LARGE SCALE GENOMIC DNA]</scope>
    <source>
        <strain evidence="5 7">DSM 45093</strain>
    </source>
</reference>
<feature type="region of interest" description="Disordered" evidence="1">
    <location>
        <begin position="47"/>
        <end position="71"/>
    </location>
</feature>
<keyword evidence="2" id="KW-1133">Transmembrane helix</keyword>
<dbReference type="PATRIC" id="fig|354243.3.peg.2394"/>
<dbReference type="EMBL" id="MVHU01000025">
    <property type="protein sequence ID" value="ORA78032.1"/>
    <property type="molecule type" value="Genomic_DNA"/>
</dbReference>
<sequence length="168" mass="17458">MMLIDTIAPTFDQAGAGQRRPRRDPGTSGRACAVHTRPARLVRTRPAGAPLAHRGSAVPMSRTAHRRPQPVKPITPATTVVLALIAAGITVWLGLIAQFGAVMAGGGAPAVPEQLGVVRVQSGENLQHLAARVAPDAPTAQVVDRIRELNSLESVALDAGQTLITPIG</sequence>
<name>A0A1B8SFQ6_9MYCO</name>
<evidence type="ECO:0000313" key="8">
    <source>
        <dbReference type="Proteomes" id="UP000466523"/>
    </source>
</evidence>
<dbReference type="RefSeq" id="WP_065288253.1">
    <property type="nucleotide sequence ID" value="NZ_JAACYR010000010.1"/>
</dbReference>
<comment type="caution">
    <text evidence="4">The sequence shown here is derived from an EMBL/GenBank/DDBJ whole genome shotgun (WGS) entry which is preliminary data.</text>
</comment>
<evidence type="ECO:0000313" key="5">
    <source>
        <dbReference type="EMBL" id="ORA78032.1"/>
    </source>
</evidence>
<dbReference type="EMBL" id="LFOE01000014">
    <property type="protein sequence ID" value="OBY31581.1"/>
    <property type="molecule type" value="Genomic_DNA"/>
</dbReference>
<feature type="transmembrane region" description="Helical" evidence="2">
    <location>
        <begin position="74"/>
        <end position="95"/>
    </location>
</feature>
<evidence type="ECO:0000313" key="3">
    <source>
        <dbReference type="EMBL" id="NDJ88386.1"/>
    </source>
</evidence>
<organism evidence="4 6">
    <name type="scientific">Mycolicibacter kumamotonensis</name>
    <dbReference type="NCBI Taxonomy" id="354243"/>
    <lineage>
        <taxon>Bacteria</taxon>
        <taxon>Bacillati</taxon>
        <taxon>Actinomycetota</taxon>
        <taxon>Actinomycetes</taxon>
        <taxon>Mycobacteriales</taxon>
        <taxon>Mycobacteriaceae</taxon>
        <taxon>Mycolicibacter</taxon>
    </lineage>
</organism>
<protein>
    <submittedName>
        <fullName evidence="3">LysM peptidoglycan-binding domain-containing protein</fullName>
    </submittedName>
    <submittedName>
        <fullName evidence="4">Peptigoglycan-binding protein LysM</fullName>
    </submittedName>
</protein>
<gene>
    <name evidence="4" type="ORF">ACT18_11550</name>
    <name evidence="5" type="ORF">BST28_15825</name>
    <name evidence="3" type="ORF">GWR20_04325</name>
</gene>
<keyword evidence="2" id="KW-0812">Transmembrane</keyword>
<accession>A0A1B8SFQ6</accession>
<dbReference type="OrthoDB" id="4751411at2"/>
<dbReference type="AlphaFoldDB" id="A0A1B8SFQ6"/>
<evidence type="ECO:0000256" key="1">
    <source>
        <dbReference type="SAM" id="MobiDB-lite"/>
    </source>
</evidence>
<reference evidence="4 6" key="1">
    <citation type="submission" date="2015-06" db="EMBL/GenBank/DDBJ databases">
        <title>Genome sequence of Mycobacterium kumamotonense strain Roo.</title>
        <authorList>
            <person name="Greninger A.L."/>
            <person name="Cunningham G."/>
            <person name="Miller S."/>
        </authorList>
    </citation>
    <scope>NUCLEOTIDE SEQUENCE [LARGE SCALE GENOMIC DNA]</scope>
    <source>
        <strain evidence="4 6">Roo</strain>
    </source>
</reference>